<keyword evidence="2" id="KW-0812">Transmembrane</keyword>
<dbReference type="InParanoid" id="A0A061G6T2"/>
<evidence type="ECO:0000313" key="3">
    <source>
        <dbReference type="EMBL" id="EOY22719.1"/>
    </source>
</evidence>
<dbReference type="Gramene" id="EOY22719">
    <property type="protein sequence ID" value="EOY22719"/>
    <property type="gene ID" value="TCM_014805"/>
</dbReference>
<feature type="transmembrane region" description="Helical" evidence="2">
    <location>
        <begin position="80"/>
        <end position="102"/>
    </location>
</feature>
<proteinExistence type="predicted"/>
<evidence type="ECO:0000256" key="1">
    <source>
        <dbReference type="SAM" id="MobiDB-lite"/>
    </source>
</evidence>
<feature type="region of interest" description="Disordered" evidence="1">
    <location>
        <begin position="1"/>
        <end position="24"/>
    </location>
</feature>
<reference evidence="3 4" key="1">
    <citation type="journal article" date="2013" name="Genome Biol.">
        <title>The genome sequence of the most widely cultivated cacao type and its use to identify candidate genes regulating pod color.</title>
        <authorList>
            <person name="Motamayor J.C."/>
            <person name="Mockaitis K."/>
            <person name="Schmutz J."/>
            <person name="Haiminen N."/>
            <person name="Iii D.L."/>
            <person name="Cornejo O."/>
            <person name="Findley S.D."/>
            <person name="Zheng P."/>
            <person name="Utro F."/>
            <person name="Royaert S."/>
            <person name="Saski C."/>
            <person name="Jenkins J."/>
            <person name="Podicheti R."/>
            <person name="Zhao M."/>
            <person name="Scheffler B.E."/>
            <person name="Stack J.C."/>
            <person name="Feltus F.A."/>
            <person name="Mustiga G.M."/>
            <person name="Amores F."/>
            <person name="Phillips W."/>
            <person name="Marelli J.P."/>
            <person name="May G.D."/>
            <person name="Shapiro H."/>
            <person name="Ma J."/>
            <person name="Bustamante C.D."/>
            <person name="Schnell R.J."/>
            <person name="Main D."/>
            <person name="Gilbert D."/>
            <person name="Parida L."/>
            <person name="Kuhn D.N."/>
        </authorList>
    </citation>
    <scope>NUCLEOTIDE SEQUENCE [LARGE SCALE GENOMIC DNA]</scope>
    <source>
        <strain evidence="4">cv. Matina 1-6</strain>
    </source>
</reference>
<evidence type="ECO:0000313" key="4">
    <source>
        <dbReference type="Proteomes" id="UP000026915"/>
    </source>
</evidence>
<name>A0A061G6T2_THECC</name>
<evidence type="ECO:0000256" key="2">
    <source>
        <dbReference type="SAM" id="Phobius"/>
    </source>
</evidence>
<dbReference type="EMBL" id="CM001881">
    <property type="protein sequence ID" value="EOY22719.1"/>
    <property type="molecule type" value="Genomic_DNA"/>
</dbReference>
<organism evidence="3 4">
    <name type="scientific">Theobroma cacao</name>
    <name type="common">Cacao</name>
    <name type="synonym">Cocoa</name>
    <dbReference type="NCBI Taxonomy" id="3641"/>
    <lineage>
        <taxon>Eukaryota</taxon>
        <taxon>Viridiplantae</taxon>
        <taxon>Streptophyta</taxon>
        <taxon>Embryophyta</taxon>
        <taxon>Tracheophyta</taxon>
        <taxon>Spermatophyta</taxon>
        <taxon>Magnoliopsida</taxon>
        <taxon>eudicotyledons</taxon>
        <taxon>Gunneridae</taxon>
        <taxon>Pentapetalae</taxon>
        <taxon>rosids</taxon>
        <taxon>malvids</taxon>
        <taxon>Malvales</taxon>
        <taxon>Malvaceae</taxon>
        <taxon>Byttnerioideae</taxon>
        <taxon>Theobroma</taxon>
    </lineage>
</organism>
<gene>
    <name evidence="3" type="ORF">TCM_014805</name>
</gene>
<sequence>MHAGRSYSAAAPQPPAANVSGSPTSSVCALLLPLSWLHSSEWNAPLSKSKAAEGLFLTTSSVEVSLLHEKGNKDHLRMTIYIYIYSLIVVFNKTFYLFNLYLCRCMYVKERDVYMMIFLLL</sequence>
<dbReference type="AlphaFoldDB" id="A0A061G6T2"/>
<keyword evidence="2" id="KW-1133">Transmembrane helix</keyword>
<keyword evidence="2" id="KW-0472">Membrane</keyword>
<dbReference type="Proteomes" id="UP000026915">
    <property type="component" value="Chromosome 3"/>
</dbReference>
<accession>A0A061G6T2</accession>
<keyword evidence="4" id="KW-1185">Reference proteome</keyword>
<protein>
    <submittedName>
        <fullName evidence="3">Uncharacterized protein</fullName>
    </submittedName>
</protein>
<dbReference type="HOGENOM" id="CLU_2042288_0_0_1"/>